<dbReference type="OrthoDB" id="24847at2"/>
<dbReference type="Pfam" id="PF07859">
    <property type="entry name" value="Abhydrolase_3"/>
    <property type="match status" value="1"/>
</dbReference>
<reference evidence="2 3" key="1">
    <citation type="journal article" date="2017" name="Genome Announc.">
        <title>Draft Genome Sequence of a Sporulating and Motile Strain of Lachnotalea glycerini Isolated from Water in Quebec City, Canada.</title>
        <authorList>
            <person name="Maheux A.F."/>
            <person name="Boudreau D.K."/>
            <person name="Berube E."/>
            <person name="Boissinot M."/>
            <person name="Raymond F."/>
            <person name="Brodeur S."/>
            <person name="Corbeil J."/>
            <person name="Isabel S."/>
            <person name="Omar R.F."/>
            <person name="Bergeron M.G."/>
        </authorList>
    </citation>
    <scope>NUCLEOTIDE SEQUENCE [LARGE SCALE GENOMIC DNA]</scope>
    <source>
        <strain evidence="2 3">CCRI-19302</strain>
    </source>
</reference>
<gene>
    <name evidence="2" type="ORF">CG710_007650</name>
</gene>
<dbReference type="Proteomes" id="UP000216411">
    <property type="component" value="Unassembled WGS sequence"/>
</dbReference>
<dbReference type="PANTHER" id="PTHR23025">
    <property type="entry name" value="TRIACYLGLYCEROL LIPASE"/>
    <property type="match status" value="1"/>
</dbReference>
<sequence length="307" mass="34970">MALTEQEKQYWENIIKNTGAHREVAKQVREIPVWYQKCLDKVKRQEIVLDLENSSVPVRCVISFSKDRVQDCPVYINMHGGGFVFPQDKDDDLFCAHVASAIQGIVVDIDYALCPEYAFPIAMEQCYAVCKWVFRQCEKWKADNKKVSIGGHSAGGNLAAAIVLKAMGTKEFTFCLQILDYVAMDFNTDPMDKPGSYERMMPVERERAFTAFYVGGDLNLTKSPFVSPSLATDEMLIGQPKTLIMSAGTCNFRFENEKYGNRLVTLGVEVSMKRFLNSRHGFTIRMMDEWEEAQNLIIRYLKESGLE</sequence>
<dbReference type="InterPro" id="IPR029058">
    <property type="entry name" value="AB_hydrolase_fold"/>
</dbReference>
<feature type="domain" description="Alpha/beta hydrolase fold-3" evidence="1">
    <location>
        <begin position="76"/>
        <end position="283"/>
    </location>
</feature>
<proteinExistence type="predicted"/>
<name>A0A371JGI5_9FIRM</name>
<dbReference type="GO" id="GO:0019433">
    <property type="term" value="P:triglyceride catabolic process"/>
    <property type="evidence" value="ECO:0007669"/>
    <property type="project" value="TreeGrafter"/>
</dbReference>
<protein>
    <submittedName>
        <fullName evidence="2">Steryl acetyl hydrolase</fullName>
    </submittedName>
</protein>
<dbReference type="GO" id="GO:0004806">
    <property type="term" value="F:triacylglycerol lipase activity"/>
    <property type="evidence" value="ECO:0007669"/>
    <property type="project" value="TreeGrafter"/>
</dbReference>
<keyword evidence="3" id="KW-1185">Reference proteome</keyword>
<dbReference type="EMBL" id="NOKA02000009">
    <property type="protein sequence ID" value="RDY31849.1"/>
    <property type="molecule type" value="Genomic_DNA"/>
</dbReference>
<dbReference type="PANTHER" id="PTHR23025:SF4">
    <property type="entry name" value="ALPHA_BETA HYDROLASE FOLD-3 DOMAIN-CONTAINING PROTEIN"/>
    <property type="match status" value="1"/>
</dbReference>
<dbReference type="GO" id="GO:0005829">
    <property type="term" value="C:cytosol"/>
    <property type="evidence" value="ECO:0007669"/>
    <property type="project" value="TreeGrafter"/>
</dbReference>
<dbReference type="AlphaFoldDB" id="A0A371JGI5"/>
<dbReference type="SUPFAM" id="SSF53474">
    <property type="entry name" value="alpha/beta-Hydrolases"/>
    <property type="match status" value="1"/>
</dbReference>
<dbReference type="GO" id="GO:0004771">
    <property type="term" value="F:sterol ester esterase activity"/>
    <property type="evidence" value="ECO:0007669"/>
    <property type="project" value="TreeGrafter"/>
</dbReference>
<dbReference type="Gene3D" id="3.40.50.1820">
    <property type="entry name" value="alpha/beta hydrolase"/>
    <property type="match status" value="1"/>
</dbReference>
<dbReference type="InterPro" id="IPR013094">
    <property type="entry name" value="AB_hydrolase_3"/>
</dbReference>
<organism evidence="2 3">
    <name type="scientific">Lachnotalea glycerini</name>
    <dbReference type="NCBI Taxonomy" id="1763509"/>
    <lineage>
        <taxon>Bacteria</taxon>
        <taxon>Bacillati</taxon>
        <taxon>Bacillota</taxon>
        <taxon>Clostridia</taxon>
        <taxon>Lachnospirales</taxon>
        <taxon>Lachnospiraceae</taxon>
        <taxon>Lachnotalea</taxon>
    </lineage>
</organism>
<comment type="caution">
    <text evidence="2">The sequence shown here is derived from an EMBL/GenBank/DDBJ whole genome shotgun (WGS) entry which is preliminary data.</text>
</comment>
<dbReference type="RefSeq" id="WP_094375697.1">
    <property type="nucleotide sequence ID" value="NZ_NOKA02000009.1"/>
</dbReference>
<keyword evidence="2" id="KW-0378">Hydrolase</keyword>
<evidence type="ECO:0000313" key="2">
    <source>
        <dbReference type="EMBL" id="RDY31849.1"/>
    </source>
</evidence>
<evidence type="ECO:0000313" key="3">
    <source>
        <dbReference type="Proteomes" id="UP000216411"/>
    </source>
</evidence>
<evidence type="ECO:0000259" key="1">
    <source>
        <dbReference type="Pfam" id="PF07859"/>
    </source>
</evidence>
<accession>A0A371JGI5</accession>